<accession>A0A857MLY1</accession>
<feature type="transmembrane region" description="Helical" evidence="1">
    <location>
        <begin position="130"/>
        <end position="160"/>
    </location>
</feature>
<name>A0A857MLY1_9BACT</name>
<protein>
    <submittedName>
        <fullName evidence="2">ABC transporter permease subunit</fullName>
    </submittedName>
</protein>
<feature type="transmembrane region" description="Helical" evidence="1">
    <location>
        <begin position="294"/>
        <end position="314"/>
    </location>
</feature>
<dbReference type="AlphaFoldDB" id="A0A857MLY1"/>
<feature type="transmembrane region" description="Helical" evidence="1">
    <location>
        <begin position="199"/>
        <end position="218"/>
    </location>
</feature>
<dbReference type="PANTHER" id="PTHR43471">
    <property type="entry name" value="ABC TRANSPORTER PERMEASE"/>
    <property type="match status" value="1"/>
</dbReference>
<keyword evidence="1" id="KW-0812">Transmembrane</keyword>
<proteinExistence type="predicted"/>
<dbReference type="Pfam" id="PF12679">
    <property type="entry name" value="ABC2_membrane_2"/>
    <property type="match status" value="1"/>
</dbReference>
<dbReference type="GO" id="GO:0140359">
    <property type="term" value="F:ABC-type transporter activity"/>
    <property type="evidence" value="ECO:0007669"/>
    <property type="project" value="InterPro"/>
</dbReference>
<dbReference type="EMBL" id="CP045921">
    <property type="protein sequence ID" value="QHN42279.1"/>
    <property type="molecule type" value="Genomic_DNA"/>
</dbReference>
<dbReference type="KEGG" id="mama:GII36_00175"/>
<sequence length="327" mass="35652">MSSMAWWVIGKKDLRDMRRSGLFVALLAGLCALILASIVVSAVAFHAQVADYQHYLDALKQAGSTATPANAPEFYPLQQLIGGIEYLEIIGALLAIVIGYGIITKEKSRGTLLLLLSRPLRSKDIAIGKLTALAITWAVFSCCIGFGMVAILLLIGGAHISGIDYVRIIETAALAAVYLFFWSAVGLGLAAWAKQPSTALIVGLMLWLVVVLVLPQIGDTMDPDNQVPGGLFNSLQIARPQQHDIMAHFSGYENGRNYVESASVEKHFERSTFGFTGIKPIYNQQSLGYVFAHLWGNIVTVCAWALGGTLWAIWQCNKKRLLRKESI</sequence>
<feature type="transmembrane region" description="Helical" evidence="1">
    <location>
        <begin position="80"/>
        <end position="103"/>
    </location>
</feature>
<keyword evidence="1" id="KW-1133">Transmembrane helix</keyword>
<evidence type="ECO:0000313" key="3">
    <source>
        <dbReference type="Proteomes" id="UP001059824"/>
    </source>
</evidence>
<dbReference type="Proteomes" id="UP001059824">
    <property type="component" value="Chromosome"/>
</dbReference>
<evidence type="ECO:0000256" key="1">
    <source>
        <dbReference type="SAM" id="Phobius"/>
    </source>
</evidence>
<keyword evidence="3" id="KW-1185">Reference proteome</keyword>
<evidence type="ECO:0000313" key="2">
    <source>
        <dbReference type="EMBL" id="QHN42279.1"/>
    </source>
</evidence>
<organism evidence="2 3">
    <name type="scientific">Candidatus Mycosynbacter amalyticus</name>
    <dbReference type="NCBI Taxonomy" id="2665156"/>
    <lineage>
        <taxon>Bacteria</taxon>
        <taxon>Candidatus Saccharimonadota</taxon>
        <taxon>Candidatus Saccharimonadota incertae sedis</taxon>
        <taxon>Candidatus Mycosynbacter</taxon>
    </lineage>
</organism>
<feature type="transmembrane region" description="Helical" evidence="1">
    <location>
        <begin position="21"/>
        <end position="45"/>
    </location>
</feature>
<gene>
    <name evidence="2" type="ORF">GII36_00175</name>
</gene>
<dbReference type="GO" id="GO:0005886">
    <property type="term" value="C:plasma membrane"/>
    <property type="evidence" value="ECO:0007669"/>
    <property type="project" value="UniProtKB-SubCell"/>
</dbReference>
<keyword evidence="1" id="KW-0472">Membrane</keyword>
<feature type="transmembrane region" description="Helical" evidence="1">
    <location>
        <begin position="172"/>
        <end position="192"/>
    </location>
</feature>
<reference evidence="2" key="1">
    <citation type="journal article" date="2021" name="Nat. Microbiol.">
        <title>Cocultivation of an ultrasmall environmental parasitic bacterium with lytic ability against bacteria associated with wastewater foams.</title>
        <authorList>
            <person name="Batinovic S."/>
            <person name="Rose J.J.A."/>
            <person name="Ratcliffe J."/>
            <person name="Seviour R.J."/>
            <person name="Petrovski S."/>
        </authorList>
    </citation>
    <scope>NUCLEOTIDE SEQUENCE</scope>
    <source>
        <strain evidence="2">JR1</strain>
    </source>
</reference>